<reference evidence="3 5" key="2">
    <citation type="submission" date="2017-09" db="EMBL/GenBank/DDBJ databases">
        <authorList>
            <person name="Lee N."/>
            <person name="Cho B.-K."/>
        </authorList>
    </citation>
    <scope>NUCLEOTIDE SEQUENCE [LARGE SCALE GENOMIC DNA]</scope>
    <source>
        <strain evidence="3 5">ATCC 23948</strain>
    </source>
</reference>
<dbReference type="EMBL" id="MIGA01000016">
    <property type="protein sequence ID" value="OSY45649.1"/>
    <property type="molecule type" value="Genomic_DNA"/>
</dbReference>
<organism evidence="3 5">
    <name type="scientific">Streptomyces platensis</name>
    <dbReference type="NCBI Taxonomy" id="58346"/>
    <lineage>
        <taxon>Bacteria</taxon>
        <taxon>Bacillati</taxon>
        <taxon>Actinomycetota</taxon>
        <taxon>Actinomycetes</taxon>
        <taxon>Kitasatosporales</taxon>
        <taxon>Streptomycetaceae</taxon>
        <taxon>Streptomyces</taxon>
    </lineage>
</organism>
<dbReference type="GeneID" id="90926399"/>
<dbReference type="KEGG" id="spla:CP981_24410"/>
<feature type="compositionally biased region" description="Acidic residues" evidence="1">
    <location>
        <begin position="94"/>
        <end position="109"/>
    </location>
</feature>
<keyword evidence="4" id="KW-1185">Reference proteome</keyword>
<dbReference type="EMBL" id="CP023691">
    <property type="protein sequence ID" value="QEV54350.1"/>
    <property type="molecule type" value="Genomic_DNA"/>
</dbReference>
<dbReference type="Proteomes" id="UP000194225">
    <property type="component" value="Unassembled WGS sequence"/>
</dbReference>
<proteinExistence type="predicted"/>
<dbReference type="AlphaFoldDB" id="A0AAE6NM43"/>
<evidence type="ECO:0000313" key="2">
    <source>
        <dbReference type="EMBL" id="OSY45649.1"/>
    </source>
</evidence>
<feature type="region of interest" description="Disordered" evidence="1">
    <location>
        <begin position="86"/>
        <end position="131"/>
    </location>
</feature>
<evidence type="ECO:0000313" key="3">
    <source>
        <dbReference type="EMBL" id="QEV54350.1"/>
    </source>
</evidence>
<dbReference type="Proteomes" id="UP000325458">
    <property type="component" value="Chromosome"/>
</dbReference>
<dbReference type="RefSeq" id="WP_085924756.1">
    <property type="nucleotide sequence ID" value="NZ_BAABSS010000020.1"/>
</dbReference>
<name>A0AAE6NM43_STRPT</name>
<accession>A0AAE6NM43</accession>
<protein>
    <submittedName>
        <fullName evidence="3">Uncharacterized protein</fullName>
    </submittedName>
</protein>
<reference evidence="2 4" key="1">
    <citation type="submission" date="2016-09" db="EMBL/GenBank/DDBJ databases">
        <title>Streptomyces platensis DSM40041, a candidate organism with high potential of specific P450 cytochromes.</title>
        <authorList>
            <person name="Grumaz C."/>
            <person name="Vainshtein Y."/>
            <person name="Kirstahler P."/>
            <person name="Sohn K."/>
        </authorList>
    </citation>
    <scope>NUCLEOTIDE SEQUENCE [LARGE SCALE GENOMIC DNA]</scope>
    <source>
        <strain evidence="2 4">DSM 40041</strain>
    </source>
</reference>
<evidence type="ECO:0000313" key="4">
    <source>
        <dbReference type="Proteomes" id="UP000194225"/>
    </source>
</evidence>
<gene>
    <name evidence="2" type="ORF">BG653_02939</name>
    <name evidence="3" type="ORF">CP981_24410</name>
</gene>
<evidence type="ECO:0000256" key="1">
    <source>
        <dbReference type="SAM" id="MobiDB-lite"/>
    </source>
</evidence>
<evidence type="ECO:0000313" key="5">
    <source>
        <dbReference type="Proteomes" id="UP000325458"/>
    </source>
</evidence>
<sequence>MSPADTPRLLPWSSPDGKPCFLVGDGTGYVSRLADEMEEAQLDSAAELGEEAHRILAGRAWTPGEIHLLALELAASLANLRRVAESRGARLPVPDDDGSEADDGPEADEAPSGQDIDGEGSRLRLPAEAFG</sequence>